<dbReference type="EMBL" id="JADGMS010000018">
    <property type="protein sequence ID" value="KAF9662961.1"/>
    <property type="molecule type" value="Genomic_DNA"/>
</dbReference>
<protein>
    <submittedName>
        <fullName evidence="2">Uncharacterized protein</fullName>
    </submittedName>
</protein>
<evidence type="ECO:0000313" key="3">
    <source>
        <dbReference type="Proteomes" id="UP000657918"/>
    </source>
</evidence>
<reference evidence="2 3" key="1">
    <citation type="submission" date="2020-10" db="EMBL/GenBank/DDBJ databases">
        <title>Plant Genome Project.</title>
        <authorList>
            <person name="Zhang R.-G."/>
        </authorList>
    </citation>
    <scope>NUCLEOTIDE SEQUENCE [LARGE SCALE GENOMIC DNA]</scope>
    <source>
        <strain evidence="2">FAFU-HL-1</strain>
        <tissue evidence="2">Leaf</tissue>
    </source>
</reference>
<evidence type="ECO:0000313" key="2">
    <source>
        <dbReference type="EMBL" id="KAF9662961.1"/>
    </source>
</evidence>
<gene>
    <name evidence="2" type="ORF">SADUNF_Sadunf18G0108600</name>
</gene>
<sequence length="222" mass="24403">MTAIRNSATLGVASVGFASGSRSAIETDVSTSNSGGFEGEKESGVDQSSEGYENFNVGFDWRGLCEIMIDMKITVWDHITDWKSSFLNHISSDLRSIGYFDLTHRNHESASTLTTQVISSSGRDWWISGFICLPFMLSSGHCFDCCHGLPLLVRREKQEKFLLFYYVCNNTTKQCPAKSHNIFPAESGSGAGSCYPSIGPPPPADADMDTSIRHDIYLDGMI</sequence>
<proteinExistence type="predicted"/>
<dbReference type="Proteomes" id="UP000657918">
    <property type="component" value="Unassembled WGS sequence"/>
</dbReference>
<evidence type="ECO:0000256" key="1">
    <source>
        <dbReference type="SAM" id="MobiDB-lite"/>
    </source>
</evidence>
<keyword evidence="3" id="KW-1185">Reference proteome</keyword>
<name>A0A835MJ95_9ROSI</name>
<comment type="caution">
    <text evidence="2">The sequence shown here is derived from an EMBL/GenBank/DDBJ whole genome shotgun (WGS) entry which is preliminary data.</text>
</comment>
<dbReference type="OrthoDB" id="10653151at2759"/>
<organism evidence="2 3">
    <name type="scientific">Salix dunnii</name>
    <dbReference type="NCBI Taxonomy" id="1413687"/>
    <lineage>
        <taxon>Eukaryota</taxon>
        <taxon>Viridiplantae</taxon>
        <taxon>Streptophyta</taxon>
        <taxon>Embryophyta</taxon>
        <taxon>Tracheophyta</taxon>
        <taxon>Spermatophyta</taxon>
        <taxon>Magnoliopsida</taxon>
        <taxon>eudicotyledons</taxon>
        <taxon>Gunneridae</taxon>
        <taxon>Pentapetalae</taxon>
        <taxon>rosids</taxon>
        <taxon>fabids</taxon>
        <taxon>Malpighiales</taxon>
        <taxon>Salicaceae</taxon>
        <taxon>Saliceae</taxon>
        <taxon>Salix</taxon>
    </lineage>
</organism>
<feature type="region of interest" description="Disordered" evidence="1">
    <location>
        <begin position="27"/>
        <end position="49"/>
    </location>
</feature>
<dbReference type="AlphaFoldDB" id="A0A835MJ95"/>
<accession>A0A835MJ95</accession>